<dbReference type="EMBL" id="LCFD01000005">
    <property type="protein sequence ID" value="KKS86993.1"/>
    <property type="molecule type" value="Genomic_DNA"/>
</dbReference>
<gene>
    <name evidence="1" type="ORF">UV61_C0005G0014</name>
</gene>
<organism evidence="1 2">
    <name type="scientific">Candidatus Gottesmanbacteria bacterium GW2011_GWB1_43_11</name>
    <dbReference type="NCBI Taxonomy" id="1618446"/>
    <lineage>
        <taxon>Bacteria</taxon>
        <taxon>Candidatus Gottesmaniibacteriota</taxon>
    </lineage>
</organism>
<reference evidence="1 2" key="1">
    <citation type="journal article" date="2015" name="Nature">
        <title>rRNA introns, odd ribosomes, and small enigmatic genomes across a large radiation of phyla.</title>
        <authorList>
            <person name="Brown C.T."/>
            <person name="Hug L.A."/>
            <person name="Thomas B.C."/>
            <person name="Sharon I."/>
            <person name="Castelle C.J."/>
            <person name="Singh A."/>
            <person name="Wilkins M.J."/>
            <person name="Williams K.H."/>
            <person name="Banfield J.F."/>
        </authorList>
    </citation>
    <scope>NUCLEOTIDE SEQUENCE [LARGE SCALE GENOMIC DNA]</scope>
</reference>
<sequence>MKLLVSRGMKIVKGVLLVANQDQNTSIPKEFDDKMRAFANLLIDRILEDQRNNQLNFVVKEATIIKGKPKLKVIIPMSLTYTVKRKLQFSRIQWKQI</sequence>
<dbReference type="STRING" id="1618446.UV61_C0005G0014"/>
<dbReference type="AlphaFoldDB" id="A0A0G1FJF5"/>
<name>A0A0G1FJF5_9BACT</name>
<accession>A0A0G1FJF5</accession>
<comment type="caution">
    <text evidence="1">The sequence shown here is derived from an EMBL/GenBank/DDBJ whole genome shotgun (WGS) entry which is preliminary data.</text>
</comment>
<protein>
    <submittedName>
        <fullName evidence="1">Uncharacterized protein</fullName>
    </submittedName>
</protein>
<dbReference type="Proteomes" id="UP000034050">
    <property type="component" value="Unassembled WGS sequence"/>
</dbReference>
<proteinExistence type="predicted"/>
<evidence type="ECO:0000313" key="1">
    <source>
        <dbReference type="EMBL" id="KKS86993.1"/>
    </source>
</evidence>
<evidence type="ECO:0000313" key="2">
    <source>
        <dbReference type="Proteomes" id="UP000034050"/>
    </source>
</evidence>